<dbReference type="Pfam" id="PF10119">
    <property type="entry name" value="MethyTransf_Reg"/>
    <property type="match status" value="1"/>
</dbReference>
<dbReference type="CDD" id="cd02440">
    <property type="entry name" value="AdoMet_MTases"/>
    <property type="match status" value="1"/>
</dbReference>
<keyword evidence="3" id="KW-0808">Transferase</keyword>
<keyword evidence="3" id="KW-0489">Methyltransferase</keyword>
<dbReference type="PANTHER" id="PTHR42912:SF93">
    <property type="entry name" value="N6-ADENOSINE-METHYLTRANSFERASE TMT1A"/>
    <property type="match status" value="1"/>
</dbReference>
<dbReference type="InterPro" id="IPR025714">
    <property type="entry name" value="Methyltranfer_dom"/>
</dbReference>
<dbReference type="InterPro" id="IPR050508">
    <property type="entry name" value="Methyltransf_Superfamily"/>
</dbReference>
<evidence type="ECO:0000259" key="2">
    <source>
        <dbReference type="Pfam" id="PF13847"/>
    </source>
</evidence>
<dbReference type="Pfam" id="PF13847">
    <property type="entry name" value="Methyltransf_31"/>
    <property type="match status" value="1"/>
</dbReference>
<comment type="caution">
    <text evidence="3">The sequence shown here is derived from an EMBL/GenBank/DDBJ whole genome shotgun (WGS) entry which is preliminary data.</text>
</comment>
<dbReference type="EMBL" id="JAHCDA010000004">
    <property type="protein sequence ID" value="MBS7813334.1"/>
    <property type="molecule type" value="Genomic_DNA"/>
</dbReference>
<dbReference type="InterPro" id="IPR018773">
    <property type="entry name" value="MeTrfase_reg_dom_prd"/>
</dbReference>
<dbReference type="SUPFAM" id="SSF53335">
    <property type="entry name" value="S-adenosyl-L-methionine-dependent methyltransferases"/>
    <property type="match status" value="1"/>
</dbReference>
<organism evidence="3 4">
    <name type="scientific">Roseococcus pinisoli</name>
    <dbReference type="NCBI Taxonomy" id="2835040"/>
    <lineage>
        <taxon>Bacteria</taxon>
        <taxon>Pseudomonadati</taxon>
        <taxon>Pseudomonadota</taxon>
        <taxon>Alphaproteobacteria</taxon>
        <taxon>Acetobacterales</taxon>
        <taxon>Roseomonadaceae</taxon>
        <taxon>Roseococcus</taxon>
    </lineage>
</organism>
<evidence type="ECO:0000259" key="1">
    <source>
        <dbReference type="Pfam" id="PF10119"/>
    </source>
</evidence>
<dbReference type="InterPro" id="IPR029063">
    <property type="entry name" value="SAM-dependent_MTases_sf"/>
</dbReference>
<dbReference type="PANTHER" id="PTHR42912">
    <property type="entry name" value="METHYLTRANSFERASE"/>
    <property type="match status" value="1"/>
</dbReference>
<reference evidence="3 4" key="1">
    <citation type="submission" date="2021-05" db="EMBL/GenBank/DDBJ databases">
        <title>Roseococcus sp. XZZS9, whole genome shotgun sequencing project.</title>
        <authorList>
            <person name="Zhao G."/>
            <person name="Shen L."/>
        </authorList>
    </citation>
    <scope>NUCLEOTIDE SEQUENCE [LARGE SCALE GENOMIC DNA]</scope>
    <source>
        <strain evidence="3 4">XZZS9</strain>
    </source>
</reference>
<evidence type="ECO:0000313" key="3">
    <source>
        <dbReference type="EMBL" id="MBS7813334.1"/>
    </source>
</evidence>
<protein>
    <submittedName>
        <fullName evidence="3">Class I SAM-dependent methyltransferase</fullName>
    </submittedName>
</protein>
<dbReference type="Proteomes" id="UP000766336">
    <property type="component" value="Unassembled WGS sequence"/>
</dbReference>
<keyword evidence="4" id="KW-1185">Reference proteome</keyword>
<feature type="domain" description="Methyltransferase" evidence="2">
    <location>
        <begin position="42"/>
        <end position="155"/>
    </location>
</feature>
<dbReference type="GO" id="GO:0008168">
    <property type="term" value="F:methyltransferase activity"/>
    <property type="evidence" value="ECO:0007669"/>
    <property type="project" value="UniProtKB-KW"/>
</dbReference>
<sequence length="495" mass="53917">MTSWSHGYVADSPYTFSYQAAQAPGNLALICAMMGVDWQPTAHMNVADIGCGRGYTVNTLAAANPGWNVFGLDYNPAHIAEAASVAERAQINNATFVEADLAEMTDAEIDQLPELDLVSLHGVWTWVADPVRAGIVRLLSRRLKPGGLCYIGYNALPGFGGDMALQRLFRHLTALHPVGSSPEKARAAVPMIRALHATKPANLPPTNMLKRIAEDETELDASYLAHEFLTAHWRPVFFEDLCADLAPAKLDHVGSAGFHENVADLLFSPEQREIYEALPMGTPREFLKDLVLQRPFRRDIFIRGLRRTDPVPALDRLVFGISKTLPDKSPNIAVPVGSAEIGPELWEPIVAALREGPQSLGQLRTLTPGRNPNAAELLTVLAGAGCVLPMLRDVGPSEATRNFNRTVAETYWREGRRGGQYAMASPVLAAGIPCSWMELAVAVQLGDAGGETPDPETIARRILPDISGDALEGAKDMVSELLRERPDVWRRFGII</sequence>
<dbReference type="GO" id="GO:0032259">
    <property type="term" value="P:methylation"/>
    <property type="evidence" value="ECO:0007669"/>
    <property type="project" value="UniProtKB-KW"/>
</dbReference>
<proteinExistence type="predicted"/>
<feature type="domain" description="Methyltransferase regulatory" evidence="1">
    <location>
        <begin position="221"/>
        <end position="303"/>
    </location>
</feature>
<accession>A0ABS5QI26</accession>
<dbReference type="RefSeq" id="WP_213672021.1">
    <property type="nucleotide sequence ID" value="NZ_JAHCDA010000004.1"/>
</dbReference>
<evidence type="ECO:0000313" key="4">
    <source>
        <dbReference type="Proteomes" id="UP000766336"/>
    </source>
</evidence>
<dbReference type="Gene3D" id="3.40.50.150">
    <property type="entry name" value="Vaccinia Virus protein VP39"/>
    <property type="match status" value="1"/>
</dbReference>
<gene>
    <name evidence="3" type="ORF">KHU32_20500</name>
</gene>
<name>A0ABS5QI26_9PROT</name>